<dbReference type="EMBL" id="JAFDVD010000021">
    <property type="protein sequence ID" value="MBM6402164.1"/>
    <property type="molecule type" value="Genomic_DNA"/>
</dbReference>
<dbReference type="PROSITE" id="PS50880">
    <property type="entry name" value="TOPRIM"/>
    <property type="match status" value="1"/>
</dbReference>
<dbReference type="SUPFAM" id="SSF56731">
    <property type="entry name" value="DNA primase core"/>
    <property type="match status" value="1"/>
</dbReference>
<feature type="region of interest" description="Disordered" evidence="1">
    <location>
        <begin position="1859"/>
        <end position="1897"/>
    </location>
</feature>
<dbReference type="Pfam" id="PF08275">
    <property type="entry name" value="DNAG_N"/>
    <property type="match status" value="1"/>
</dbReference>
<dbReference type="Pfam" id="PF13604">
    <property type="entry name" value="AAA_30"/>
    <property type="match status" value="1"/>
</dbReference>
<dbReference type="Pfam" id="PF13155">
    <property type="entry name" value="Toprim_2"/>
    <property type="match status" value="1"/>
</dbReference>
<dbReference type="InterPro" id="IPR050219">
    <property type="entry name" value="DnaG_primase"/>
</dbReference>
<dbReference type="SUPFAM" id="SSF52540">
    <property type="entry name" value="P-loop containing nucleoside triphosphate hydrolases"/>
    <property type="match status" value="2"/>
</dbReference>
<dbReference type="CDD" id="cd18809">
    <property type="entry name" value="SF1_C_RecD"/>
    <property type="match status" value="1"/>
</dbReference>
<feature type="region of interest" description="Disordered" evidence="1">
    <location>
        <begin position="1162"/>
        <end position="1191"/>
    </location>
</feature>
<protein>
    <submittedName>
        <fullName evidence="3">Relaxase domain-containing protein</fullName>
    </submittedName>
</protein>
<gene>
    <name evidence="3" type="ORF">JQN70_17345</name>
</gene>
<dbReference type="Gene3D" id="2.30.30.940">
    <property type="match status" value="1"/>
</dbReference>
<feature type="domain" description="Toprim" evidence="2">
    <location>
        <begin position="1595"/>
        <end position="1680"/>
    </location>
</feature>
<comment type="caution">
    <text evidence="3">The sequence shown here is derived from an EMBL/GenBank/DDBJ whole genome shotgun (WGS) entry which is preliminary data.</text>
</comment>
<dbReference type="InterPro" id="IPR037068">
    <property type="entry name" value="DNA_primase_core_N_sf"/>
</dbReference>
<dbReference type="CDD" id="cd03364">
    <property type="entry name" value="TOPRIM_DnaG_primases"/>
    <property type="match status" value="1"/>
</dbReference>
<dbReference type="Proteomes" id="UP001430172">
    <property type="component" value="Unassembled WGS sequence"/>
</dbReference>
<dbReference type="Gene3D" id="3.90.980.10">
    <property type="entry name" value="DNA primase, catalytic core, N-terminal domain"/>
    <property type="match status" value="1"/>
</dbReference>
<sequence length="1897" mass="203260">MTMSLHKLTAGTGYTYLTRQVAAQDRTSGARQPLASYYTEKGETPGRWVGSGMAGIDGLSIGDEVTAQQMQALFGAGLHPLANQRADRLEGPDLTDRDLRAVTRLGLPFAVTSPDVTAFQVEVARRIEDRAASLGHPRDYPVPAADRARIRSQVAVEMFHGEHGRDPKDARELSAAIAKLTRSRTAAVAGYDLTFSPVKSVSTLWAIAPPEVAAQVEQAHNDAVTDALAFIEKHALYTREGKRGVRQVDVTGLVATAFTHRDSRAGDPDLHTHIAVANKVQTLSGKWLSIDGRVLFKATVLASEAYNTALETHLRTRLGLVFAERPGTDRTKRPIREVVGVDPRLNRRWSSRRASIEHRRAQLAAAFQADHGRPPTTIEAIHLAQQATLETRDGKHEPRTLAEQREAWREQAEEVLGGSYAVHAMVTKALTAPRPASSVRVDEAWVADTADVVRDTLQATRATWQTWHVRAEALRRVRAANLPAEQVETAVDQVTEHALNVSSVRLTAVSDGIEEPAELRRVDGSSMYEVAGSATYTSTAVLAAEQQLVEAAGIHDRHQARPEAVTLALLEQAANGTTLNPGQASLVTAMATSGACLQLALAPAGSGKTTAMRTLAAAWVEDGGTVLGLAPSAAAAAVLREQIDAHTETLAKLTWSITHDDLPDWASSVGFRTLVVIDEAGMADTLSLAAVVDFVVARGGQVRLVGDTQQLAAIGAGGVLSDIASTHGAAHLSELVRFVDPAQAAASLALRDGKVEALGFYLDHDRVHVGDLTTCTENLFTAWATDRAHGVDAIMLAPTRELVGQLNHRAQAHRLNGITPGQGVALADGNTAFVGERITTRSNDRRLRLGANDWVKNGDRWTVQAVSSNGSLVAEHSRTHRQVTLPADYVATSTELGYASTVHGAQGVSVDTMHGLATGTETRQQLYTMLTRGAVANHVHVAVVGDGDPHDVIRPESIHPPTAADLLEGILTRDDTPTSATTLLHEQDTPAPRLADAVARYVDALHVAAEHHLGPHAVAALEKATMDLVPGVEEDPAWPILRSHLILLAAAGTDPRAALQQAVTGRELDTAGDRAAVLDWRLPDTTGTGPLPWLPATPATLSGHPTWGPYLSARSDLVASLTVDVRASVTDQRPAWLQPGQPTPAPELLAEVTLWRAANAVPDTDRRPTGPRQHNKAAAHWQHHLDTQLQPTQSPAVAEWWPLLDALAPALSHDPGLTQLADRLAAISRAGLNTPALVHAALAQGDLPDDHAAAALWWRISRDLSPTVAAQFTNQHQLAPGWGHQFSDHLGPDRAEQLMASQWWPTLVATIEQALAAGHPLEAITGMAGAFDPAVDLDECQALVWRLSVLTSPELGTETAGFEEPAGEELDLWRAPVDGLGLEAPTPAQWQELTATPALDDVAPDDVATELAAAALYRQSMGVLPPTDAQIERMVARAVAWDDACATPQRLVAINTMAMDFYASQVDTAWAGPYLDQRLPGWRDNPHITAGYAPKGWTTLVDHLGGRGVTDDELLEVGLATRSSTGRLIDRFRNRAVLPITHEGQILGFVGRRHPALTDNDDHAGPKYFNTPDTVLFHKGAQLYGVIPELLEHGATPVLVEGPFDALAITLAGQAQYVGVAPLGTALTDEQARQLATLHTSPVVATDADPAGRAAAERDFWLLTQHGTDPRTSDLPAGSDPAAVLTSAGPLGLRDRLDAAESLAHVLLLARLHVPHHQATLDDAAALIAAQPSSAWAHEAALVSDQLSAPHDRVDQVILARVQAWNKDPGAAATQANLTTKLRPSLVPSPPSGLWEQLAANVDSRLTSEPDWPALRSTLERIQAGGHDATQIVRQAVSHGPLDDAPARDLRYRLAALQPATPDYLDPPQAPRNFTDRELDNNSLREVRETQARAPRR</sequence>
<keyword evidence="4" id="KW-1185">Reference proteome</keyword>
<feature type="compositionally biased region" description="Basic and acidic residues" evidence="1">
    <location>
        <begin position="1874"/>
        <end position="1891"/>
    </location>
</feature>
<organism evidence="3 4">
    <name type="scientific">Phycicoccus sonneratiae</name>
    <dbReference type="NCBI Taxonomy" id="2807628"/>
    <lineage>
        <taxon>Bacteria</taxon>
        <taxon>Bacillati</taxon>
        <taxon>Actinomycetota</taxon>
        <taxon>Actinomycetes</taxon>
        <taxon>Micrococcales</taxon>
        <taxon>Intrasporangiaceae</taxon>
        <taxon>Phycicoccus</taxon>
    </lineage>
</organism>
<accession>A0ABS2CQK6</accession>
<dbReference type="SUPFAM" id="SSF55464">
    <property type="entry name" value="Origin of replication-binding domain, RBD-like"/>
    <property type="match status" value="1"/>
</dbReference>
<dbReference type="NCBIfam" id="NF041492">
    <property type="entry name" value="MobF"/>
    <property type="match status" value="1"/>
</dbReference>
<dbReference type="Pfam" id="PF08751">
    <property type="entry name" value="TrwC"/>
    <property type="match status" value="1"/>
</dbReference>
<name>A0ABS2CQK6_9MICO</name>
<proteinExistence type="predicted"/>
<evidence type="ECO:0000256" key="1">
    <source>
        <dbReference type="SAM" id="MobiDB-lite"/>
    </source>
</evidence>
<dbReference type="Gene3D" id="3.40.50.300">
    <property type="entry name" value="P-loop containing nucleotide triphosphate hydrolases"/>
    <property type="match status" value="2"/>
</dbReference>
<dbReference type="InterPro" id="IPR034151">
    <property type="entry name" value="TOPRIM_DnaG_bac"/>
</dbReference>
<dbReference type="InterPro" id="IPR014862">
    <property type="entry name" value="TrwC"/>
</dbReference>
<dbReference type="Gene3D" id="3.40.1360.10">
    <property type="match status" value="1"/>
</dbReference>
<evidence type="ECO:0000313" key="4">
    <source>
        <dbReference type="Proteomes" id="UP001430172"/>
    </source>
</evidence>
<dbReference type="InterPro" id="IPR006171">
    <property type="entry name" value="TOPRIM_dom"/>
</dbReference>
<evidence type="ECO:0000313" key="3">
    <source>
        <dbReference type="EMBL" id="MBM6402164.1"/>
    </source>
</evidence>
<dbReference type="InterPro" id="IPR013264">
    <property type="entry name" value="DNAG_N"/>
</dbReference>
<reference evidence="3" key="1">
    <citation type="submission" date="2021-02" db="EMBL/GenBank/DDBJ databases">
        <title>Phycicoccus sp. MQZ13P-5T, whole genome shotgun sequence.</title>
        <authorList>
            <person name="Tuo L."/>
        </authorList>
    </citation>
    <scope>NUCLEOTIDE SEQUENCE</scope>
    <source>
        <strain evidence="3">MQZ13P-5</strain>
    </source>
</reference>
<dbReference type="PANTHER" id="PTHR30313:SF2">
    <property type="entry name" value="DNA PRIMASE"/>
    <property type="match status" value="1"/>
</dbReference>
<evidence type="ECO:0000259" key="2">
    <source>
        <dbReference type="PROSITE" id="PS50880"/>
    </source>
</evidence>
<dbReference type="PANTHER" id="PTHR30313">
    <property type="entry name" value="DNA PRIMASE"/>
    <property type="match status" value="1"/>
</dbReference>
<dbReference type="SMART" id="SM00493">
    <property type="entry name" value="TOPRIM"/>
    <property type="match status" value="1"/>
</dbReference>
<dbReference type="InterPro" id="IPR027417">
    <property type="entry name" value="P-loop_NTPase"/>
</dbReference>